<dbReference type="InterPro" id="IPR036736">
    <property type="entry name" value="ACP-like_sf"/>
</dbReference>
<evidence type="ECO:0008006" key="3">
    <source>
        <dbReference type="Google" id="ProtNLM"/>
    </source>
</evidence>
<accession>A0ABN3TJN5</accession>
<evidence type="ECO:0000313" key="1">
    <source>
        <dbReference type="EMBL" id="GAA2705467.1"/>
    </source>
</evidence>
<evidence type="ECO:0000313" key="2">
    <source>
        <dbReference type="Proteomes" id="UP001499989"/>
    </source>
</evidence>
<dbReference type="EMBL" id="BAAASK010000066">
    <property type="protein sequence ID" value="GAA2705467.1"/>
    <property type="molecule type" value="Genomic_DNA"/>
</dbReference>
<reference evidence="1 2" key="1">
    <citation type="journal article" date="2019" name="Int. J. Syst. Evol. Microbiol.">
        <title>The Global Catalogue of Microorganisms (GCM) 10K type strain sequencing project: providing services to taxonomists for standard genome sequencing and annotation.</title>
        <authorList>
            <consortium name="The Broad Institute Genomics Platform"/>
            <consortium name="The Broad Institute Genome Sequencing Center for Infectious Disease"/>
            <person name="Wu L."/>
            <person name="Ma J."/>
        </authorList>
    </citation>
    <scope>NUCLEOTIDE SEQUENCE [LARGE SCALE GENOMIC DNA]</scope>
    <source>
        <strain evidence="1 2">JCM 4531</strain>
    </source>
</reference>
<sequence length="80" mass="9041">MTLKDEVFEYFTETLSGSEIRAEDITLDTSLDDNALEFDTRGALWVSMVDERFGVSMDDATVGGFKTIGDMVDYIVPRYQ</sequence>
<dbReference type="RefSeq" id="WP_189285669.1">
    <property type="nucleotide sequence ID" value="NZ_BAAASK010000066.1"/>
</dbReference>
<dbReference type="Gene3D" id="1.10.1200.10">
    <property type="entry name" value="ACP-like"/>
    <property type="match status" value="1"/>
</dbReference>
<keyword evidence="2" id="KW-1185">Reference proteome</keyword>
<protein>
    <recommendedName>
        <fullName evidence="3">Acyl carrier protein</fullName>
    </recommendedName>
</protein>
<proteinExistence type="predicted"/>
<organism evidence="1 2">
    <name type="scientific">Streptomyces violaceolatus</name>
    <dbReference type="NCBI Taxonomy" id="67378"/>
    <lineage>
        <taxon>Bacteria</taxon>
        <taxon>Bacillati</taxon>
        <taxon>Actinomycetota</taxon>
        <taxon>Actinomycetes</taxon>
        <taxon>Kitasatosporales</taxon>
        <taxon>Streptomycetaceae</taxon>
        <taxon>Streptomyces</taxon>
        <taxon>Streptomyces violaceoruber group</taxon>
    </lineage>
</organism>
<dbReference type="GeneID" id="91389376"/>
<name>A0ABN3TJN5_9ACTN</name>
<dbReference type="Proteomes" id="UP001499989">
    <property type="component" value="Unassembled WGS sequence"/>
</dbReference>
<dbReference type="SUPFAM" id="SSF47336">
    <property type="entry name" value="ACP-like"/>
    <property type="match status" value="1"/>
</dbReference>
<gene>
    <name evidence="1" type="ORF">GCM10010310_80400</name>
</gene>
<comment type="caution">
    <text evidence="1">The sequence shown here is derived from an EMBL/GenBank/DDBJ whole genome shotgun (WGS) entry which is preliminary data.</text>
</comment>